<dbReference type="SUPFAM" id="SSF140959">
    <property type="entry name" value="Indolic compounds 2,3-dioxygenase-like"/>
    <property type="match status" value="1"/>
</dbReference>
<dbReference type="PANTHER" id="PTHR10138:SF0">
    <property type="entry name" value="TRYPTOPHAN 2,3-DIOXYGENASE"/>
    <property type="match status" value="1"/>
</dbReference>
<organism evidence="3 4">
    <name type="scientific">Streptomyces phaeoluteigriseus</name>
    <dbReference type="NCBI Taxonomy" id="114686"/>
    <lineage>
        <taxon>Bacteria</taxon>
        <taxon>Bacillati</taxon>
        <taxon>Actinomycetota</taxon>
        <taxon>Actinomycetes</taxon>
        <taxon>Kitasatosporales</taxon>
        <taxon>Streptomycetaceae</taxon>
        <taxon>Streptomyces</taxon>
        <taxon>Streptomyces aurantiacus group</taxon>
    </lineage>
</organism>
<keyword evidence="1 3" id="KW-0223">Dioxygenase</keyword>
<dbReference type="GO" id="GO:0004833">
    <property type="term" value="F:L-tryptophan 2,3-dioxygenase activity"/>
    <property type="evidence" value="ECO:0007669"/>
    <property type="project" value="UniProtKB-UniRule"/>
</dbReference>
<dbReference type="AlphaFoldDB" id="A0A1V6MZH2"/>
<keyword evidence="1" id="KW-0408">Iron</keyword>
<dbReference type="GO" id="GO:0046872">
    <property type="term" value="F:metal ion binding"/>
    <property type="evidence" value="ECO:0007669"/>
    <property type="project" value="UniProtKB-KW"/>
</dbReference>
<dbReference type="Gene3D" id="1.20.58.480">
    <property type="match status" value="1"/>
</dbReference>
<dbReference type="UniPathway" id="UPA00333">
    <property type="reaction ID" value="UER00453"/>
</dbReference>
<proteinExistence type="inferred from homology"/>
<gene>
    <name evidence="1" type="primary">kynA</name>
    <name evidence="3" type="ORF">BM536_000985</name>
</gene>
<dbReference type="RefSeq" id="WP_073497937.1">
    <property type="nucleotide sequence ID" value="NZ_JBHVDU010000101.1"/>
</dbReference>
<dbReference type="InterPro" id="IPR004981">
    <property type="entry name" value="Trp_2_3_dOase"/>
</dbReference>
<keyword evidence="1" id="KW-0479">Metal-binding</keyword>
<keyword evidence="1" id="KW-0823">Tryptophan catabolism</keyword>
<dbReference type="GO" id="GO:0019442">
    <property type="term" value="P:L-tryptophan catabolic process to acetyl-CoA"/>
    <property type="evidence" value="ECO:0007669"/>
    <property type="project" value="TreeGrafter"/>
</dbReference>
<feature type="binding site" description="axial binding residue" evidence="1">
    <location>
        <position position="242"/>
    </location>
    <ligand>
        <name>heme</name>
        <dbReference type="ChEBI" id="CHEBI:30413"/>
    </ligand>
    <ligandPart>
        <name>Fe</name>
        <dbReference type="ChEBI" id="CHEBI:18248"/>
    </ligandPart>
</feature>
<dbReference type="Pfam" id="PF03301">
    <property type="entry name" value="Trp_dioxygenase"/>
    <property type="match status" value="2"/>
</dbReference>
<comment type="similarity">
    <text evidence="1">Belongs to the tryptophan 2,3-dioxygenase family.</text>
</comment>
<sequence length="284" mass="31567">MNNCPSALAEPVTDDSHPLTQPFTGASPYDTYVHASVLNSLQHPLTEAPDEMGFLVTTQVMELWFTLIVYEWRSARVAFAKDDLRAAMDALVRSRRALTALNGAWAPIAALTPAQFNGFRAAFGQASGFQSAMYRHMEFLLGDKSSGMLRAHRGDPAVHEALAETYREPSLYDEVLAFLHRQGLPVPRSVRERDVTSPYTSEPGVVDVWRHIYAGPQHHPHLALGELLTDIAELVTRWRFEHVLVVRRAMGSKPGSAGSAGLAWLEKRAARPVFPELWEVRGDV</sequence>
<protein>
    <recommendedName>
        <fullName evidence="1">Tryptophan 2,3-dioxygenase</fullName>
        <shortName evidence="1">TDO</shortName>
        <ecNumber evidence="1">1.13.11.11</ecNumber>
    </recommendedName>
    <alternativeName>
        <fullName evidence="1">Tryptamin 2,3-dioxygenase</fullName>
    </alternativeName>
    <alternativeName>
        <fullName evidence="1">Tryptophan oxygenase</fullName>
        <shortName evidence="1">TO</shortName>
        <shortName evidence="1">TRPO</shortName>
    </alternativeName>
    <alternativeName>
        <fullName evidence="1">Tryptophan pyrrolase</fullName>
    </alternativeName>
    <alternativeName>
        <fullName evidence="1">Tryptophanase</fullName>
    </alternativeName>
</protein>
<accession>A0A1V6MZH2</accession>
<comment type="function">
    <text evidence="1">Heme-dependent dioxygenase that catalyzes the oxidative cleavage of the L-tryptophan (L-Trp) pyrrole ring and converts L-tryptophan to N-formyl-L-kynurenine. Catalyzes the oxidative cleavage of the indole moiety.</text>
</comment>
<keyword evidence="1" id="KW-0560">Oxidoreductase</keyword>
<dbReference type="PANTHER" id="PTHR10138">
    <property type="entry name" value="TRYPTOPHAN 2,3-DIOXYGENASE"/>
    <property type="match status" value="1"/>
</dbReference>
<dbReference type="EC" id="1.13.11.11" evidence="1"/>
<comment type="subunit">
    <text evidence="1">Homotetramer.</text>
</comment>
<dbReference type="InterPro" id="IPR037217">
    <property type="entry name" value="Trp/Indoleamine_2_3_dOase-like"/>
</dbReference>
<dbReference type="STRING" id="114686.BM536_000985"/>
<comment type="caution">
    <text evidence="1">Lacks conserved residue(s) required for the propagation of feature annotation.</text>
</comment>
<name>A0A1V6MZH2_9ACTN</name>
<dbReference type="OrthoDB" id="9776847at2"/>
<dbReference type="EMBL" id="MPOH02000002">
    <property type="protein sequence ID" value="OQD57703.1"/>
    <property type="molecule type" value="Genomic_DNA"/>
</dbReference>
<comment type="cofactor">
    <cofactor evidence="1">
        <name>heme</name>
        <dbReference type="ChEBI" id="CHEBI:30413"/>
    </cofactor>
    <text evidence="1">Binds 1 heme group per subunit.</text>
</comment>
<dbReference type="GO" id="GO:0020037">
    <property type="term" value="F:heme binding"/>
    <property type="evidence" value="ECO:0007669"/>
    <property type="project" value="UniProtKB-UniRule"/>
</dbReference>
<evidence type="ECO:0000313" key="4">
    <source>
        <dbReference type="Proteomes" id="UP000184286"/>
    </source>
</evidence>
<evidence type="ECO:0000256" key="2">
    <source>
        <dbReference type="SAM" id="MobiDB-lite"/>
    </source>
</evidence>
<evidence type="ECO:0000313" key="3">
    <source>
        <dbReference type="EMBL" id="OQD57703.1"/>
    </source>
</evidence>
<comment type="catalytic activity">
    <reaction evidence="1">
        <text>L-tryptophan + O2 = N-formyl-L-kynurenine</text>
        <dbReference type="Rhea" id="RHEA:24536"/>
        <dbReference type="ChEBI" id="CHEBI:15379"/>
        <dbReference type="ChEBI" id="CHEBI:57912"/>
        <dbReference type="ChEBI" id="CHEBI:58629"/>
        <dbReference type="EC" id="1.13.11.11"/>
    </reaction>
</comment>
<keyword evidence="1" id="KW-0349">Heme</keyword>
<dbReference type="GO" id="GO:0019441">
    <property type="term" value="P:L-tryptophan catabolic process to kynurenine"/>
    <property type="evidence" value="ECO:0007669"/>
    <property type="project" value="UniProtKB-UniRule"/>
</dbReference>
<comment type="caution">
    <text evidence="3">The sequence shown here is derived from an EMBL/GenBank/DDBJ whole genome shotgun (WGS) entry which is preliminary data.</text>
</comment>
<reference evidence="3 4" key="2">
    <citation type="submission" date="2017-02" db="EMBL/GenBank/DDBJ databases">
        <title>Draft genome sequence of Streptomyces phaeoluteigriseus type strain DSM41896.</title>
        <authorList>
            <person name="Salih T.S."/>
            <person name="Algora Gallardo L."/>
            <person name="Melo Santos T."/>
            <person name="Filgueira Martinez S."/>
            <person name="Herron P.R."/>
        </authorList>
    </citation>
    <scope>NUCLEOTIDE SEQUENCE [LARGE SCALE GENOMIC DNA]</scope>
    <source>
        <strain evidence="3 4">DSM 41896</strain>
    </source>
</reference>
<feature type="binding site" evidence="1">
    <location>
        <position position="120"/>
    </location>
    <ligand>
        <name>substrate</name>
    </ligand>
</feature>
<reference evidence="4" key="1">
    <citation type="submission" date="2016-11" db="EMBL/GenBank/DDBJ databases">
        <authorList>
            <person name="Schniete J.K."/>
            <person name="Salih T."/>
            <person name="Algora Gallardo L."/>
            <person name="Martinez Fernandez S."/>
            <person name="Herron P.R."/>
        </authorList>
    </citation>
    <scope>NUCLEOTIDE SEQUENCE [LARGE SCALE GENOMIC DNA]</scope>
    <source>
        <strain evidence="4">DSM 41896</strain>
    </source>
</reference>
<comment type="pathway">
    <text evidence="1">Amino-acid degradation; L-tryptophan degradation via kynurenine pathway; L-kynurenine from L-tryptophan: step 1/2.</text>
</comment>
<feature type="region of interest" description="Disordered" evidence="2">
    <location>
        <begin position="1"/>
        <end position="20"/>
    </location>
</feature>
<dbReference type="Proteomes" id="UP000184286">
    <property type="component" value="Unassembled WGS sequence"/>
</dbReference>
<dbReference type="HAMAP" id="MF_01972">
    <property type="entry name" value="T23O"/>
    <property type="match status" value="1"/>
</dbReference>
<evidence type="ECO:0000256" key="1">
    <source>
        <dbReference type="HAMAP-Rule" id="MF_01972"/>
    </source>
</evidence>